<dbReference type="Proteomes" id="UP000735302">
    <property type="component" value="Unassembled WGS sequence"/>
</dbReference>
<proteinExistence type="predicted"/>
<reference evidence="1 2" key="1">
    <citation type="journal article" date="2021" name="Elife">
        <title>Chloroplast acquisition without the gene transfer in kleptoplastic sea slugs, Plakobranchus ocellatus.</title>
        <authorList>
            <person name="Maeda T."/>
            <person name="Takahashi S."/>
            <person name="Yoshida T."/>
            <person name="Shimamura S."/>
            <person name="Takaki Y."/>
            <person name="Nagai Y."/>
            <person name="Toyoda A."/>
            <person name="Suzuki Y."/>
            <person name="Arimoto A."/>
            <person name="Ishii H."/>
            <person name="Satoh N."/>
            <person name="Nishiyama T."/>
            <person name="Hasebe M."/>
            <person name="Maruyama T."/>
            <person name="Minagawa J."/>
            <person name="Obokata J."/>
            <person name="Shigenobu S."/>
        </authorList>
    </citation>
    <scope>NUCLEOTIDE SEQUENCE [LARGE SCALE GENOMIC DNA]</scope>
</reference>
<name>A0AAV3ZL65_9GAST</name>
<dbReference type="AlphaFoldDB" id="A0AAV3ZL65"/>
<evidence type="ECO:0000313" key="1">
    <source>
        <dbReference type="EMBL" id="GFN99860.1"/>
    </source>
</evidence>
<protein>
    <submittedName>
        <fullName evidence="1">Uncharacterized protein</fullName>
    </submittedName>
</protein>
<accession>A0AAV3ZL65</accession>
<evidence type="ECO:0000313" key="2">
    <source>
        <dbReference type="Proteomes" id="UP000735302"/>
    </source>
</evidence>
<organism evidence="1 2">
    <name type="scientific">Plakobranchus ocellatus</name>
    <dbReference type="NCBI Taxonomy" id="259542"/>
    <lineage>
        <taxon>Eukaryota</taxon>
        <taxon>Metazoa</taxon>
        <taxon>Spiralia</taxon>
        <taxon>Lophotrochozoa</taxon>
        <taxon>Mollusca</taxon>
        <taxon>Gastropoda</taxon>
        <taxon>Heterobranchia</taxon>
        <taxon>Euthyneura</taxon>
        <taxon>Panpulmonata</taxon>
        <taxon>Sacoglossa</taxon>
        <taxon>Placobranchoidea</taxon>
        <taxon>Plakobranchidae</taxon>
        <taxon>Plakobranchus</taxon>
    </lineage>
</organism>
<sequence>MHYATFKRPYSTQVRRKLIIFTYIGKQISSNCETFRWFQSYSGLICVNLSVGNVAAQYIHAACSSNNLPSCECPIYCGIHLPLHKILLLSLPLGQQSQRGILSTERNGQLGESKS</sequence>
<dbReference type="EMBL" id="BLXT01003024">
    <property type="protein sequence ID" value="GFN99860.1"/>
    <property type="molecule type" value="Genomic_DNA"/>
</dbReference>
<gene>
    <name evidence="1" type="ORF">PoB_002636600</name>
</gene>
<comment type="caution">
    <text evidence="1">The sequence shown here is derived from an EMBL/GenBank/DDBJ whole genome shotgun (WGS) entry which is preliminary data.</text>
</comment>
<keyword evidence="2" id="KW-1185">Reference proteome</keyword>